<evidence type="ECO:0000313" key="2">
    <source>
        <dbReference type="EMBL" id="VEG73878.1"/>
    </source>
</evidence>
<gene>
    <name evidence="2" type="ORF">NCTC11923_00492</name>
</gene>
<dbReference type="KEGG" id="asla:NCTC11923_00492"/>
<dbReference type="AlphaFoldDB" id="A0A3S4U140"/>
<evidence type="ECO:0000256" key="1">
    <source>
        <dbReference type="SAM" id="MobiDB-lite"/>
    </source>
</evidence>
<keyword evidence="3" id="KW-1185">Reference proteome</keyword>
<dbReference type="STRING" id="1278298.GCA_000428685_00015"/>
<feature type="region of interest" description="Disordered" evidence="1">
    <location>
        <begin position="1"/>
        <end position="35"/>
    </location>
</feature>
<proteinExistence type="predicted"/>
<protein>
    <submittedName>
        <fullName evidence="2">Uncharacterized protein</fullName>
    </submittedName>
</protein>
<evidence type="ECO:0000313" key="3">
    <source>
        <dbReference type="Proteomes" id="UP000276899"/>
    </source>
</evidence>
<name>A0A3S4U140_9ACTO</name>
<dbReference type="EMBL" id="LR134363">
    <property type="protein sequence ID" value="VEG73878.1"/>
    <property type="molecule type" value="Genomic_DNA"/>
</dbReference>
<sequence>MGLPEGAGRVDAAQEPLVSPEGRDQASPAQRPGAELRTGLLRCGEHDAEGCLVGQPSASCHGARLSASEAVSVPPAGVGPQQRQAYQDGPTAQEGGNNGAGSGARQCRAVLGATAAR</sequence>
<reference evidence="2 3" key="1">
    <citation type="submission" date="2018-12" db="EMBL/GenBank/DDBJ databases">
        <authorList>
            <consortium name="Pathogen Informatics"/>
        </authorList>
    </citation>
    <scope>NUCLEOTIDE SEQUENCE [LARGE SCALE GENOMIC DNA]</scope>
    <source>
        <strain evidence="2 3">NCTC11923</strain>
    </source>
</reference>
<accession>A0A3S4U140</accession>
<dbReference type="Proteomes" id="UP000276899">
    <property type="component" value="Chromosome"/>
</dbReference>
<organism evidence="2 3">
    <name type="scientific">Actinomyces slackii</name>
    <dbReference type="NCBI Taxonomy" id="52774"/>
    <lineage>
        <taxon>Bacteria</taxon>
        <taxon>Bacillati</taxon>
        <taxon>Actinomycetota</taxon>
        <taxon>Actinomycetes</taxon>
        <taxon>Actinomycetales</taxon>
        <taxon>Actinomycetaceae</taxon>
        <taxon>Actinomyces</taxon>
    </lineage>
</organism>
<feature type="region of interest" description="Disordered" evidence="1">
    <location>
        <begin position="65"/>
        <end position="104"/>
    </location>
</feature>